<evidence type="ECO:0000313" key="1">
    <source>
        <dbReference type="EMBL" id="VVC43659.1"/>
    </source>
</evidence>
<sequence>MVSKQQQMRNERYKKLLQKVADEHNLFEIIVENSGTLANNSAKQQFCPEKIIKTFSEIMKNMNKMRVCTRPTMCKPYGKQSESLQKTLNDTIHLVRSLRTFLPPPHIAVGSWKTEDKHRLKKKSLNNHNKTILAVEHKDISDAMLPNSSSNKKNPKLD</sequence>
<gene>
    <name evidence="1" type="ORF">CINCED_3A022560</name>
</gene>
<dbReference type="Proteomes" id="UP000325440">
    <property type="component" value="Unassembled WGS sequence"/>
</dbReference>
<name>A0A5E4NKC8_9HEMI</name>
<keyword evidence="2" id="KW-1185">Reference proteome</keyword>
<reference evidence="1 2" key="1">
    <citation type="submission" date="2019-08" db="EMBL/GenBank/DDBJ databases">
        <authorList>
            <person name="Alioto T."/>
            <person name="Alioto T."/>
            <person name="Gomez Garrido J."/>
        </authorList>
    </citation>
    <scope>NUCLEOTIDE SEQUENCE [LARGE SCALE GENOMIC DNA]</scope>
</reference>
<evidence type="ECO:0000313" key="2">
    <source>
        <dbReference type="Proteomes" id="UP000325440"/>
    </source>
</evidence>
<dbReference type="OrthoDB" id="5955164at2759"/>
<dbReference type="EMBL" id="CABPRJ010002371">
    <property type="protein sequence ID" value="VVC43659.1"/>
    <property type="molecule type" value="Genomic_DNA"/>
</dbReference>
<accession>A0A5E4NKC8</accession>
<organism evidence="1 2">
    <name type="scientific">Cinara cedri</name>
    <dbReference type="NCBI Taxonomy" id="506608"/>
    <lineage>
        <taxon>Eukaryota</taxon>
        <taxon>Metazoa</taxon>
        <taxon>Ecdysozoa</taxon>
        <taxon>Arthropoda</taxon>
        <taxon>Hexapoda</taxon>
        <taxon>Insecta</taxon>
        <taxon>Pterygota</taxon>
        <taxon>Neoptera</taxon>
        <taxon>Paraneoptera</taxon>
        <taxon>Hemiptera</taxon>
        <taxon>Sternorrhyncha</taxon>
        <taxon>Aphidomorpha</taxon>
        <taxon>Aphidoidea</taxon>
        <taxon>Aphididae</taxon>
        <taxon>Lachninae</taxon>
        <taxon>Cinara</taxon>
    </lineage>
</organism>
<dbReference type="AlphaFoldDB" id="A0A5E4NKC8"/>
<protein>
    <submittedName>
        <fullName evidence="1">Uncharacterized protein</fullName>
    </submittedName>
</protein>
<proteinExistence type="predicted"/>